<evidence type="ECO:0000256" key="7">
    <source>
        <dbReference type="ARBA" id="ARBA00023224"/>
    </source>
</evidence>
<keyword evidence="14" id="KW-1185">Reference proteome</keyword>
<keyword evidence="6 10" id="KW-0472">Membrane</keyword>
<keyword evidence="3" id="KW-0145">Chemotaxis</keyword>
<comment type="caution">
    <text evidence="13">The sequence shown here is derived from an EMBL/GenBank/DDBJ whole genome shotgun (WGS) entry which is preliminary data.</text>
</comment>
<keyword evidence="7 9" id="KW-0807">Transducer</keyword>
<evidence type="ECO:0000256" key="2">
    <source>
        <dbReference type="ARBA" id="ARBA00022475"/>
    </source>
</evidence>
<evidence type="ECO:0000313" key="14">
    <source>
        <dbReference type="Proteomes" id="UP000315303"/>
    </source>
</evidence>
<dbReference type="PANTHER" id="PTHR32089">
    <property type="entry name" value="METHYL-ACCEPTING CHEMOTAXIS PROTEIN MCPB"/>
    <property type="match status" value="1"/>
</dbReference>
<dbReference type="GO" id="GO:0006935">
    <property type="term" value="P:chemotaxis"/>
    <property type="evidence" value="ECO:0007669"/>
    <property type="project" value="UniProtKB-KW"/>
</dbReference>
<evidence type="ECO:0000313" key="13">
    <source>
        <dbReference type="EMBL" id="TPH18636.1"/>
    </source>
</evidence>
<dbReference type="PANTHER" id="PTHR32089:SF119">
    <property type="entry name" value="METHYL-ACCEPTING CHEMOTAXIS PROTEIN CTPL"/>
    <property type="match status" value="1"/>
</dbReference>
<dbReference type="InterPro" id="IPR004089">
    <property type="entry name" value="MCPsignal_dom"/>
</dbReference>
<evidence type="ECO:0000256" key="1">
    <source>
        <dbReference type="ARBA" id="ARBA00004651"/>
    </source>
</evidence>
<evidence type="ECO:0000256" key="10">
    <source>
        <dbReference type="SAM" id="Phobius"/>
    </source>
</evidence>
<dbReference type="GO" id="GO:0005886">
    <property type="term" value="C:plasma membrane"/>
    <property type="evidence" value="ECO:0007669"/>
    <property type="project" value="UniProtKB-SubCell"/>
</dbReference>
<name>A0A502L4F5_9GAMM</name>
<dbReference type="SMART" id="SM00304">
    <property type="entry name" value="HAMP"/>
    <property type="match status" value="1"/>
</dbReference>
<dbReference type="EMBL" id="SAWY01000003">
    <property type="protein sequence ID" value="TPH18636.1"/>
    <property type="molecule type" value="Genomic_DNA"/>
</dbReference>
<dbReference type="Pfam" id="PF00672">
    <property type="entry name" value="HAMP"/>
    <property type="match status" value="1"/>
</dbReference>
<dbReference type="PROSITE" id="PS50885">
    <property type="entry name" value="HAMP"/>
    <property type="match status" value="1"/>
</dbReference>
<evidence type="ECO:0000259" key="11">
    <source>
        <dbReference type="PROSITE" id="PS50111"/>
    </source>
</evidence>
<proteinExistence type="inferred from homology"/>
<gene>
    <name evidence="13" type="ORF">EPA86_02495</name>
</gene>
<dbReference type="InterPro" id="IPR033479">
    <property type="entry name" value="dCache_1"/>
</dbReference>
<dbReference type="SMART" id="SM00283">
    <property type="entry name" value="MA"/>
    <property type="match status" value="1"/>
</dbReference>
<dbReference type="FunFam" id="1.10.287.950:FF:000001">
    <property type="entry name" value="Methyl-accepting chemotaxis sensory transducer"/>
    <property type="match status" value="1"/>
</dbReference>
<dbReference type="SUPFAM" id="SSF58104">
    <property type="entry name" value="Methyl-accepting chemotaxis protein (MCP) signaling domain"/>
    <property type="match status" value="1"/>
</dbReference>
<evidence type="ECO:0000256" key="4">
    <source>
        <dbReference type="ARBA" id="ARBA00022692"/>
    </source>
</evidence>
<feature type="domain" description="Methyl-accepting transducer" evidence="11">
    <location>
        <begin position="390"/>
        <end position="626"/>
    </location>
</feature>
<sequence length="663" mass="72824">MMMSKSIRSKFLLYVAGGVSLVLVIASALIISKVSNKTEQQVNHALQTNLALEANKIHGFIDKQVRGLEGFFRTPSLINWTDNHRAYLTDTSTKEYQLFLQTLKGESKSDPYTKSVFYGSEHTGEYLDEHGVYKQGEYDVRTRDWYKEIKEEKQWVMSDVELHPADNYIYTAINIPVFNFKNEFIGAGGADILIDSIAEFVDQAKYQGEGTAFLMTKEGKVIYFPLNEGEIKHNQVINELDKQDGMNGFTDLALLANQNMQGVSEVLLNGKSHVVAYQAIIDDKPQMHWVIGLLVDKSTVYSPLYDTVKLSIFIVILLITTVGIIISFVAKSVTSPLTELHNAMMDVASGEGDLTKRIKVKSNDEIGELAKAFNQFTAQIHNLVIDISQMSDKLNHSIQNVGSLTTKSASKIANSRNDVANASGNIDEMSSAAKEISSTAQTADEQVTEACEITLQGKSLIGSTVSVMNQAQTQIQQSVTAISQLKVDSESISSVVEVIENIAEQTNLLALNAAIEAARAGENGRGFAVVADEVRTLASKTQQSTDSIQAMINNLQTSASSAEELILTNQKQFSQTVAQVNDVDNILSQIDSTIDTARKLNVSINQLTQHQNGLSEQMTSIMSNIDEFADSANIDSATVNEHVLSIESNCQSLDSLVKRFKIA</sequence>
<accession>A0A502L4F5</accession>
<dbReference type="Pfam" id="PF02743">
    <property type="entry name" value="dCache_1"/>
    <property type="match status" value="1"/>
</dbReference>
<dbReference type="CDD" id="cd11386">
    <property type="entry name" value="MCP_signal"/>
    <property type="match status" value="1"/>
</dbReference>
<keyword evidence="4 10" id="KW-0812">Transmembrane</keyword>
<dbReference type="InterPro" id="IPR003660">
    <property type="entry name" value="HAMP_dom"/>
</dbReference>
<dbReference type="GO" id="GO:0007165">
    <property type="term" value="P:signal transduction"/>
    <property type="evidence" value="ECO:0007669"/>
    <property type="project" value="UniProtKB-KW"/>
</dbReference>
<keyword evidence="2" id="KW-1003">Cell membrane</keyword>
<evidence type="ECO:0000256" key="8">
    <source>
        <dbReference type="ARBA" id="ARBA00029447"/>
    </source>
</evidence>
<dbReference type="Proteomes" id="UP000315303">
    <property type="component" value="Unassembled WGS sequence"/>
</dbReference>
<comment type="subcellular location">
    <subcellularLocation>
        <location evidence="1">Cell membrane</location>
        <topology evidence="1">Multi-pass membrane protein</topology>
    </subcellularLocation>
</comment>
<dbReference type="PROSITE" id="PS50111">
    <property type="entry name" value="CHEMOTAXIS_TRANSDUC_2"/>
    <property type="match status" value="1"/>
</dbReference>
<evidence type="ECO:0000256" key="5">
    <source>
        <dbReference type="ARBA" id="ARBA00022989"/>
    </source>
</evidence>
<evidence type="ECO:0000256" key="9">
    <source>
        <dbReference type="PROSITE-ProRule" id="PRU00284"/>
    </source>
</evidence>
<feature type="transmembrane region" description="Helical" evidence="10">
    <location>
        <begin position="310"/>
        <end position="330"/>
    </location>
</feature>
<dbReference type="Gene3D" id="3.30.450.20">
    <property type="entry name" value="PAS domain"/>
    <property type="match status" value="1"/>
</dbReference>
<evidence type="ECO:0000259" key="12">
    <source>
        <dbReference type="PROSITE" id="PS50885"/>
    </source>
</evidence>
<evidence type="ECO:0000256" key="6">
    <source>
        <dbReference type="ARBA" id="ARBA00023136"/>
    </source>
</evidence>
<dbReference type="AlphaFoldDB" id="A0A502L4F5"/>
<dbReference type="OrthoDB" id="5800769at2"/>
<keyword evidence="5 10" id="KW-1133">Transmembrane helix</keyword>
<feature type="domain" description="HAMP" evidence="12">
    <location>
        <begin position="331"/>
        <end position="385"/>
    </location>
</feature>
<organism evidence="13 14">
    <name type="scientific">Litorilituus lipolyticus</name>
    <dbReference type="NCBI Taxonomy" id="2491017"/>
    <lineage>
        <taxon>Bacteria</taxon>
        <taxon>Pseudomonadati</taxon>
        <taxon>Pseudomonadota</taxon>
        <taxon>Gammaproteobacteria</taxon>
        <taxon>Alteromonadales</taxon>
        <taxon>Colwelliaceae</taxon>
        <taxon>Litorilituus</taxon>
    </lineage>
</organism>
<evidence type="ECO:0000256" key="3">
    <source>
        <dbReference type="ARBA" id="ARBA00022500"/>
    </source>
</evidence>
<reference evidence="13 14" key="1">
    <citation type="submission" date="2019-01" db="EMBL/GenBank/DDBJ databases">
        <title>Litorilituus lipolytica sp. nov., isolated from intertidal sand of the Yellow Sea in China.</title>
        <authorList>
            <person name="Liu A."/>
        </authorList>
    </citation>
    <scope>NUCLEOTIDE SEQUENCE [LARGE SCALE GENOMIC DNA]</scope>
    <source>
        <strain evidence="13 14">RZ04</strain>
    </source>
</reference>
<dbReference type="CDD" id="cd06225">
    <property type="entry name" value="HAMP"/>
    <property type="match status" value="1"/>
</dbReference>
<dbReference type="Pfam" id="PF00015">
    <property type="entry name" value="MCPsignal"/>
    <property type="match status" value="1"/>
</dbReference>
<protein>
    <submittedName>
        <fullName evidence="13">Methyl-accepting chemotaxis protein</fullName>
    </submittedName>
</protein>
<dbReference type="Gene3D" id="1.10.287.950">
    <property type="entry name" value="Methyl-accepting chemotaxis protein"/>
    <property type="match status" value="1"/>
</dbReference>
<comment type="similarity">
    <text evidence="8">Belongs to the methyl-accepting chemotaxis (MCP) protein family.</text>
</comment>